<dbReference type="EMBL" id="PP777464">
    <property type="protein sequence ID" value="XBS49292.1"/>
    <property type="molecule type" value="Genomic_DNA"/>
</dbReference>
<proteinExistence type="predicted"/>
<reference evidence="1" key="1">
    <citation type="submission" date="2024-05" db="EMBL/GenBank/DDBJ databases">
        <authorList>
            <person name="Badawy S."/>
            <person name="Skurnik M."/>
        </authorList>
    </citation>
    <scope>NUCLEOTIDE SEQUENCE</scope>
</reference>
<name>A0AAU7PI97_9CAUD</name>
<organism evidence="1">
    <name type="scientific">Escherichia phage fEgEco12</name>
    <dbReference type="NCBI Taxonomy" id="3158837"/>
    <lineage>
        <taxon>Viruses</taxon>
        <taxon>Duplodnaviria</taxon>
        <taxon>Heunggongvirae</taxon>
        <taxon>Uroviricota</taxon>
        <taxon>Caudoviricetes</taxon>
    </lineage>
</organism>
<evidence type="ECO:0000313" key="1">
    <source>
        <dbReference type="EMBL" id="XBS49292.1"/>
    </source>
</evidence>
<protein>
    <submittedName>
        <fullName evidence="1">Uncharacterized protein</fullName>
    </submittedName>
</protein>
<sequence length="172" mass="20692">MQQYKLSEDQSDLFFNHMFLIDEFAESLNSEAIAIVKKWYSCYNKNKKWYWLNRNLKSFLGTITSTDSIELIQSSIGYSYLTKHNNTSIESGFKIKRLMKLTGLSAETIQNDTEKLWKIIEFMNKNMSFIYRNYDIFTDVRQFYKSPYSLNEKYFRHMELCSTMVDEWNLED</sequence>
<accession>A0AAU7PI97</accession>